<feature type="domain" description="PA14" evidence="3">
    <location>
        <begin position="900"/>
        <end position="1046"/>
    </location>
</feature>
<dbReference type="Gene3D" id="2.30.30.40">
    <property type="entry name" value="SH3 Domains"/>
    <property type="match status" value="2"/>
</dbReference>
<dbReference type="Gene3D" id="1.10.530.10">
    <property type="match status" value="1"/>
</dbReference>
<dbReference type="Pfam" id="PF01832">
    <property type="entry name" value="Glucosaminidase"/>
    <property type="match status" value="1"/>
</dbReference>
<evidence type="ECO:0000259" key="2">
    <source>
        <dbReference type="PROSITE" id="PS51781"/>
    </source>
</evidence>
<feature type="domain" description="PA14" evidence="3">
    <location>
        <begin position="513"/>
        <end position="666"/>
    </location>
</feature>
<dbReference type="InterPro" id="IPR003646">
    <property type="entry name" value="SH3-like_bac-type"/>
</dbReference>
<dbReference type="InterPro" id="IPR051056">
    <property type="entry name" value="Glycosyl_Hydrolase_73"/>
</dbReference>
<dbReference type="InterPro" id="IPR011658">
    <property type="entry name" value="PA14_dom"/>
</dbReference>
<dbReference type="Proteomes" id="UP001518925">
    <property type="component" value="Unassembled WGS sequence"/>
</dbReference>
<dbReference type="PANTHER" id="PTHR33308:SF9">
    <property type="entry name" value="PEPTIDOGLYCAN HYDROLASE FLGJ"/>
    <property type="match status" value="1"/>
</dbReference>
<evidence type="ECO:0000259" key="3">
    <source>
        <dbReference type="PROSITE" id="PS51820"/>
    </source>
</evidence>
<dbReference type="Pfam" id="PF08239">
    <property type="entry name" value="SH3_3"/>
    <property type="match status" value="1"/>
</dbReference>
<feature type="domain" description="PA14" evidence="3">
    <location>
        <begin position="1043"/>
        <end position="1187"/>
    </location>
</feature>
<proteinExistence type="predicted"/>
<gene>
    <name evidence="4" type="ORF">JR050_15565</name>
</gene>
<dbReference type="PROSITE" id="PS51781">
    <property type="entry name" value="SH3B"/>
    <property type="match status" value="1"/>
</dbReference>
<name>A0ABS2DKQ8_9BACI</name>
<dbReference type="RefSeq" id="WP_204204444.1">
    <property type="nucleotide sequence ID" value="NZ_JAFELM010000039.1"/>
</dbReference>
<feature type="domain" description="PA14" evidence="3">
    <location>
        <begin position="275"/>
        <end position="418"/>
    </location>
</feature>
<dbReference type="SMART" id="SM00047">
    <property type="entry name" value="LYZ2"/>
    <property type="match status" value="1"/>
</dbReference>
<dbReference type="Gene3D" id="3.90.182.10">
    <property type="entry name" value="Toxin - Anthrax Protective Antigen,domain 1"/>
    <property type="match status" value="4"/>
</dbReference>
<evidence type="ECO:0000313" key="4">
    <source>
        <dbReference type="EMBL" id="MBM6619086.1"/>
    </source>
</evidence>
<organism evidence="4 5">
    <name type="scientific">Bacillus suaedaesalsae</name>
    <dbReference type="NCBI Taxonomy" id="2810349"/>
    <lineage>
        <taxon>Bacteria</taxon>
        <taxon>Bacillati</taxon>
        <taxon>Bacillota</taxon>
        <taxon>Bacilli</taxon>
        <taxon>Bacillales</taxon>
        <taxon>Bacillaceae</taxon>
        <taxon>Bacillus</taxon>
    </lineage>
</organism>
<feature type="domain" description="SH3b" evidence="2">
    <location>
        <begin position="1369"/>
        <end position="1437"/>
    </location>
</feature>
<dbReference type="PANTHER" id="PTHR33308">
    <property type="entry name" value="PEPTIDOGLYCAN HYDROLASE FLGJ"/>
    <property type="match status" value="1"/>
</dbReference>
<feature type="domain" description="PA14" evidence="3">
    <location>
        <begin position="661"/>
        <end position="804"/>
    </location>
</feature>
<dbReference type="SMART" id="SM00758">
    <property type="entry name" value="PA14"/>
    <property type="match status" value="4"/>
</dbReference>
<dbReference type="PROSITE" id="PS51820">
    <property type="entry name" value="PA14"/>
    <property type="match status" value="5"/>
</dbReference>
<protein>
    <submittedName>
        <fullName evidence="4">Glucosaminidase domain-containing protein</fullName>
    </submittedName>
</protein>
<keyword evidence="1" id="KW-0378">Hydrolase</keyword>
<dbReference type="SUPFAM" id="SSF56988">
    <property type="entry name" value="Anthrax protective antigen"/>
    <property type="match status" value="5"/>
</dbReference>
<evidence type="ECO:0000313" key="5">
    <source>
        <dbReference type="Proteomes" id="UP001518925"/>
    </source>
</evidence>
<accession>A0ABS2DKQ8</accession>
<dbReference type="InterPro" id="IPR002901">
    <property type="entry name" value="MGlyc_endo_b_GlcNAc-like_dom"/>
</dbReference>
<keyword evidence="5" id="KW-1185">Reference proteome</keyword>
<sequence>MIVAVTSAFFVLFFSEVSTSAETKHFNQKAEIVEFNWGNGGPAWDSNTVDNFTVDFDQSQHLENGNYFIQTFADDGVTVDVNGKRVIDRWAYSYISNINRALLPNVSAGTHNILTKYREGVKSAAIYSHVVPFDSWLAYYYPNLTTSSIPVAAKIIQGTPNGGLEQNYGSGSPVPERVAADNFSVSFTTAKKLAPGDYVIRAGADDGVQVYIDGKLVINRFNYSGSFKEDAVKVKINNNEVNGENHWIEVRYKDVYFDSKINVEIQPYSEVMNITSADGWVGEVFPKSDFTGNSIILGGKSAIIPVGNLDYNWGAGSPSTSIPNDYFSARFSRKLEIANTGMYSLSLWADDNVRLYVDGKKVIDSWKYVPGGYRNVKLPLTKGTHDIKVEYYENILNARVKFGISEIPTDFSKAEKSLYYNWGLSGPVSGKYDNFTAKFDQSQMLDGGDYLIQTLADDGIIVEVNGEEKINRWSYSPNLVNRAYLTNLQEGNHSITTLYREGSKTASLLSNIVPFGDWLAYYYPNESFAGIPVASKVLEGNGSYSGLKEFNWQESPVPGVVPKDHFTAKYVSAKRIPAGDYVLKTGADDGLQVYIDGKLVLDRFTPVGYREDSVQVNIRDLFANKTGEKDIHIIEVKYKEGKLSSRVNVDLLPVSEVRNLSVEDGWIGEIYNNTTFSGNPVFIGGKTTDSKIQDLNLNWGNNAPSPLVRNDYFATRFTRKVNITEPGYYVLNAWADDGVRVYVDGEKKIDSWDYESNNLRQAGINLTQGVHEIKVEHYDGKLGSQIKFALEKGKTVYNSIQKEVAYNWGLGSPHVEVQPDDFTATFDQSQYLNAGDYFIQTFADDGVTVDFNNSRVIDRWNYSSDSLVNKAIVNVSAGEQKVITNYKEGNQNALVFSHVVPFGDWLAYYYQNQTLSGTPIAAKVLKAGTNYGALVENNGSNSPVPGKVEPDNFSARYVTTKRIAAGDYVLRTGADDGVQVFIDGELIVDRFTNGGFREDSVKVRIDNINNSNIHTIEVRYKEASQGSRVEAFLQPYSEAKDISTTDGWYAEFYNNRTLDGNPVIMGGKHALKPIQTLDYYWGQDAPSPFIQKDNFSARFTKKVNITEPGDYAITVHADDGVRVKVDGVLKIDSWQYVSGKKRQITLDLTSGVHEIVVEYYDGELAASLKFELDKVAATSYIEVDLRKISNITAQDIVDFFNRKKPESLLKNYAQDFIDVQNKTGVNAQYLVAHAIWETGWGSSTLTKYKRNFFGYGAYDSCPFTCAYYFPTGFDSINYVAYQVKTDYLTSNGKYYNGPTLTGMNVRYATDQNWKNGIASLMEQIKPFDAQYYDKKPVSTIAPPKPPAYSRDIPSGQPVPPNMFINYPAGIKAIVVNTENLNFRSLPYATPATLIKQISKGTEVTVIGHNADVKGDWYRVNVGGTLGWLSGDYLDVQNLLKVSVSSGTLNIRSTPNGSVLKAVNNGTYLKIVLDSSSKYVTKTVDGQIWYNVNVPGMKETGWVSGEFASIIK</sequence>
<comment type="caution">
    <text evidence="4">The sequence shown here is derived from an EMBL/GenBank/DDBJ whole genome shotgun (WGS) entry which is preliminary data.</text>
</comment>
<evidence type="ECO:0000256" key="1">
    <source>
        <dbReference type="ARBA" id="ARBA00022801"/>
    </source>
</evidence>
<dbReference type="InterPro" id="IPR037524">
    <property type="entry name" value="PA14/GLEYA"/>
</dbReference>
<dbReference type="EMBL" id="JAFELM010000039">
    <property type="protein sequence ID" value="MBM6619086.1"/>
    <property type="molecule type" value="Genomic_DNA"/>
</dbReference>
<reference evidence="4 5" key="1">
    <citation type="submission" date="2021-02" db="EMBL/GenBank/DDBJ databases">
        <title>Bacillus sp. RD4P76, an endophyte from a halophyte.</title>
        <authorList>
            <person name="Sun J.-Q."/>
        </authorList>
    </citation>
    <scope>NUCLEOTIDE SEQUENCE [LARGE SCALE GENOMIC DNA]</scope>
    <source>
        <strain evidence="4 5">RD4P76</strain>
    </source>
</reference>
<dbReference type="Pfam" id="PF07691">
    <property type="entry name" value="PA14"/>
    <property type="match status" value="6"/>
</dbReference>